<evidence type="ECO:0000256" key="7">
    <source>
        <dbReference type="SAM" id="Phobius"/>
    </source>
</evidence>
<protein>
    <submittedName>
        <fullName evidence="9">Undecaprenyl-phosphate glucose phosphotransferase</fullName>
        <ecNumber evidence="9">2.7.8.31</ecNumber>
    </submittedName>
</protein>
<dbReference type="InterPro" id="IPR003362">
    <property type="entry name" value="Bact_transf"/>
</dbReference>
<dbReference type="RefSeq" id="WP_323296438.1">
    <property type="nucleotide sequence ID" value="NZ_JAYFUM010000009.1"/>
</dbReference>
<dbReference type="PANTHER" id="PTHR30576">
    <property type="entry name" value="COLANIC BIOSYNTHESIS UDP-GLUCOSE LIPID CARRIER TRANSFERASE"/>
    <property type="match status" value="1"/>
</dbReference>
<feature type="transmembrane region" description="Helical" evidence="7">
    <location>
        <begin position="99"/>
        <end position="121"/>
    </location>
</feature>
<evidence type="ECO:0000256" key="6">
    <source>
        <dbReference type="ARBA" id="ARBA00023136"/>
    </source>
</evidence>
<keyword evidence="6 7" id="KW-0472">Membrane</keyword>
<keyword evidence="5 7" id="KW-1133">Transmembrane helix</keyword>
<gene>
    <name evidence="9" type="ORF">VB248_09025</name>
</gene>
<name>A0ABU5Q8V9_9BACT</name>
<dbReference type="InterPro" id="IPR017473">
    <property type="entry name" value="Undecaprenyl-P_gluc_Ptfrase"/>
</dbReference>
<evidence type="ECO:0000256" key="1">
    <source>
        <dbReference type="ARBA" id="ARBA00004141"/>
    </source>
</evidence>
<proteinExistence type="inferred from homology"/>
<dbReference type="PANTHER" id="PTHR30576:SF0">
    <property type="entry name" value="UNDECAPRENYL-PHOSPHATE N-ACETYLGALACTOSAMINYL 1-PHOSPHATE TRANSFERASE-RELATED"/>
    <property type="match status" value="1"/>
</dbReference>
<comment type="caution">
    <text evidence="9">The sequence shown here is derived from an EMBL/GenBank/DDBJ whole genome shotgun (WGS) entry which is preliminary data.</text>
</comment>
<dbReference type="GO" id="GO:0089702">
    <property type="term" value="F:undecaprenyl-phosphate glucose phosphotransferase activity"/>
    <property type="evidence" value="ECO:0007669"/>
    <property type="project" value="UniProtKB-EC"/>
</dbReference>
<dbReference type="NCBIfam" id="TIGR03023">
    <property type="entry name" value="WcaJ_sugtrans"/>
    <property type="match status" value="1"/>
</dbReference>
<evidence type="ECO:0000259" key="8">
    <source>
        <dbReference type="Pfam" id="PF02397"/>
    </source>
</evidence>
<dbReference type="Proteomes" id="UP001302949">
    <property type="component" value="Unassembled WGS sequence"/>
</dbReference>
<dbReference type="EC" id="2.7.8.31" evidence="9"/>
<evidence type="ECO:0000313" key="9">
    <source>
        <dbReference type="EMBL" id="MEA5139276.1"/>
    </source>
</evidence>
<comment type="subcellular location">
    <subcellularLocation>
        <location evidence="1">Membrane</location>
        <topology evidence="1">Multi-pass membrane protein</topology>
    </subcellularLocation>
</comment>
<organism evidence="9 10">
    <name type="scientific">Arcicella rigui</name>
    <dbReference type="NCBI Taxonomy" id="797020"/>
    <lineage>
        <taxon>Bacteria</taxon>
        <taxon>Pseudomonadati</taxon>
        <taxon>Bacteroidota</taxon>
        <taxon>Cytophagia</taxon>
        <taxon>Cytophagales</taxon>
        <taxon>Flectobacillaceae</taxon>
        <taxon>Arcicella</taxon>
    </lineage>
</organism>
<dbReference type="Pfam" id="PF02397">
    <property type="entry name" value="Bac_transf"/>
    <property type="match status" value="1"/>
</dbReference>
<evidence type="ECO:0000256" key="2">
    <source>
        <dbReference type="ARBA" id="ARBA00006464"/>
    </source>
</evidence>
<dbReference type="Pfam" id="PF13727">
    <property type="entry name" value="CoA_binding_3"/>
    <property type="match status" value="1"/>
</dbReference>
<keyword evidence="10" id="KW-1185">Reference proteome</keyword>
<accession>A0ABU5Q8V9</accession>
<reference evidence="9 10" key="1">
    <citation type="submission" date="2023-12" db="EMBL/GenBank/DDBJ databases">
        <title>Novel species of the genus Arcicella isolated from rivers.</title>
        <authorList>
            <person name="Lu H."/>
        </authorList>
    </citation>
    <scope>NUCLEOTIDE SEQUENCE [LARGE SCALE GENOMIC DNA]</scope>
    <source>
        <strain evidence="9 10">KCTC 23307</strain>
    </source>
</reference>
<feature type="transmembrane region" description="Helical" evidence="7">
    <location>
        <begin position="72"/>
        <end position="93"/>
    </location>
</feature>
<dbReference type="NCBIfam" id="TIGR03025">
    <property type="entry name" value="EPS_sugtrans"/>
    <property type="match status" value="1"/>
</dbReference>
<feature type="transmembrane region" description="Helical" evidence="7">
    <location>
        <begin position="273"/>
        <end position="295"/>
    </location>
</feature>
<dbReference type="Gene3D" id="3.40.50.720">
    <property type="entry name" value="NAD(P)-binding Rossmann-like Domain"/>
    <property type="match status" value="1"/>
</dbReference>
<evidence type="ECO:0000256" key="5">
    <source>
        <dbReference type="ARBA" id="ARBA00022989"/>
    </source>
</evidence>
<comment type="similarity">
    <text evidence="2">Belongs to the bacterial sugar transferase family.</text>
</comment>
<evidence type="ECO:0000256" key="3">
    <source>
        <dbReference type="ARBA" id="ARBA00022679"/>
    </source>
</evidence>
<feature type="transmembrane region" description="Helical" evidence="7">
    <location>
        <begin position="12"/>
        <end position="34"/>
    </location>
</feature>
<sequence>MSRSIGKISYIKLFTDIVVIISVFMLATLLTKGAFEKTDFILLLLLVIGWYFSTKMSNAYDDFRTERYIGELLLIFQNVLIQSIIAGQVLFIFDQHDSSRLFVVKYVMILTIVLVIKNYVIKKLLVYYRQKGGNIKNVVFVGYNEITANLITQIQNNPHYGFKVIGIIAKEEEVVDFGGNTYLGDLKKFLDMNEDYKIDEIIITTEEISKAMMEKVFILSENRAIRTKIVPSYINYYPSRLQFKFFGNYPLITFRSEPLQEYHWRLVKRVFDIVFASLVFLFVFSWLFPIIAILIKLDSKGPVFFRQDRWGKDNKKFKCFKFRSMKPESKDVTEKGTFNQATQNDPRITRLGQFLRSSSLDEMPQFINVLLGDMSVVGPRPHAHEHNIRTKDEVDSYLVRHWIKPGITGWAQVNGYRGETKTIEQMEQRVKYDIWYIENWSLGLDFKIVFMTVFNMVKGEEMAY</sequence>
<dbReference type="EMBL" id="JAYFUM010000009">
    <property type="protein sequence ID" value="MEA5139276.1"/>
    <property type="molecule type" value="Genomic_DNA"/>
</dbReference>
<feature type="domain" description="Bacterial sugar transferase" evidence="8">
    <location>
        <begin position="268"/>
        <end position="457"/>
    </location>
</feature>
<feature type="transmembrane region" description="Helical" evidence="7">
    <location>
        <begin position="40"/>
        <end position="60"/>
    </location>
</feature>
<keyword evidence="4 7" id="KW-0812">Transmembrane</keyword>
<evidence type="ECO:0000256" key="4">
    <source>
        <dbReference type="ARBA" id="ARBA00022692"/>
    </source>
</evidence>
<dbReference type="InterPro" id="IPR017475">
    <property type="entry name" value="EPS_sugar_tfrase"/>
</dbReference>
<evidence type="ECO:0000313" key="10">
    <source>
        <dbReference type="Proteomes" id="UP001302949"/>
    </source>
</evidence>
<keyword evidence="3 9" id="KW-0808">Transferase</keyword>